<organism evidence="3 4">
    <name type="scientific">Desulfotalea psychrophila (strain LSv54 / DSM 12343)</name>
    <dbReference type="NCBI Taxonomy" id="177439"/>
    <lineage>
        <taxon>Bacteria</taxon>
        <taxon>Pseudomonadati</taxon>
        <taxon>Thermodesulfobacteriota</taxon>
        <taxon>Desulfobulbia</taxon>
        <taxon>Desulfobulbales</taxon>
        <taxon>Desulfocapsaceae</taxon>
        <taxon>Desulfotalea</taxon>
    </lineage>
</organism>
<sequence length="657" mass="74730">MLSPPNVKMFQVKNMSYIPESLQKTGFCHTTSFSKAEKRVLRKKKWQAPSEWAPKNRKIVKGQLAGNYLSLDITPHLRGIMDAAVLPFVRRLHIMAAPQTAKTTLIDTIIAWATIFAPGPAVSFYPDEVTAKRSMKERLQPMVAGSPSLSRLRSGHRDDFTNTSMALSSMTWEVGWVGSTAQTADRSLRYVDMQEVDKPSYGGSKEETGVIELLLKRPRAYGDTYKVFISSSPTTEAGNINMIIEKETEAVFLQWVRCPHCHEEVLMLFSHDTFHWPHDEEGHSIDRKTILSKKLARYICPECAALWDDNDRNKAIRRDVWRLRMVDNKGETLYEKGEEMFRYLQKHRPASIGFIVPSWTSYMVSLSEVAHDFLRSVDKNISAEERLKALKDFKNGHEAKPWKPEIVERAEASLLRLKNDLPATEVPAQGVAGLFAGVDTQDDGFWYWVMAVGYGRAPERWLLRCGFVFTFEAVVQVLWGNEYRDKNGNIYPVHLSLQDAMGHRTSDVYDFCASRHGQILPTNGQQTMATPYSTNDVEFYPGSDKRRFPGALKRVRVNTTYYKDKADGILKINPGDPGGISFYSEVSRGDLLQLCAETRNEKGFWEQIGQRDNHLWDCFCLALCAEDVAGVRYWPTPEEQEEMSDDLVVEDYAATLG</sequence>
<protein>
    <submittedName>
        <fullName evidence="3">Related to terminase large subunit of phage lambda</fullName>
    </submittedName>
</protein>
<dbReference type="HOGENOM" id="CLU_023850_4_0_7"/>
<dbReference type="Pfam" id="PF20454">
    <property type="entry name" value="GpA_nuclease"/>
    <property type="match status" value="1"/>
</dbReference>
<dbReference type="Proteomes" id="UP000000602">
    <property type="component" value="Chromosome"/>
</dbReference>
<gene>
    <name evidence="3" type="ordered locus">DP1576</name>
</gene>
<evidence type="ECO:0000259" key="1">
    <source>
        <dbReference type="Pfam" id="PF05876"/>
    </source>
</evidence>
<dbReference type="InterPro" id="IPR046454">
    <property type="entry name" value="GpA_endonuclease"/>
</dbReference>
<keyword evidence="4" id="KW-1185">Reference proteome</keyword>
<evidence type="ECO:0000313" key="3">
    <source>
        <dbReference type="EMBL" id="CAG36305.1"/>
    </source>
</evidence>
<accession>Q6AMW9</accession>
<dbReference type="GO" id="GO:0016887">
    <property type="term" value="F:ATP hydrolysis activity"/>
    <property type="evidence" value="ECO:0007669"/>
    <property type="project" value="InterPro"/>
</dbReference>
<dbReference type="eggNOG" id="COG5525">
    <property type="taxonomic scope" value="Bacteria"/>
</dbReference>
<dbReference type="KEGG" id="dps:DP1576"/>
<feature type="domain" description="Terminase large subunit GpA endonuclease" evidence="2">
    <location>
        <begin position="352"/>
        <end position="632"/>
    </location>
</feature>
<name>Q6AMW9_DESPS</name>
<dbReference type="OrthoDB" id="5181253at2"/>
<dbReference type="Pfam" id="PF05876">
    <property type="entry name" value="GpA_ATPase"/>
    <property type="match status" value="1"/>
</dbReference>
<reference evidence="4" key="1">
    <citation type="journal article" date="2004" name="Environ. Microbiol.">
        <title>The genome of Desulfotalea psychrophila, a sulfate-reducing bacterium from permanently cold Arctic sediments.</title>
        <authorList>
            <person name="Rabus R."/>
            <person name="Ruepp A."/>
            <person name="Frickey T."/>
            <person name="Rattei T."/>
            <person name="Fartmann B."/>
            <person name="Stark M."/>
            <person name="Bauer M."/>
            <person name="Zibat A."/>
            <person name="Lombardot T."/>
            <person name="Becker I."/>
            <person name="Amann J."/>
            <person name="Gellner K."/>
            <person name="Teeling H."/>
            <person name="Leuschner W.D."/>
            <person name="Gloeckner F.-O."/>
            <person name="Lupas A.N."/>
            <person name="Amann R."/>
            <person name="Klenk H.-P."/>
        </authorList>
    </citation>
    <scope>NUCLEOTIDE SEQUENCE [LARGE SCALE GENOMIC DNA]</scope>
    <source>
        <strain evidence="4">DSM 12343 / LSv54</strain>
    </source>
</reference>
<dbReference type="GO" id="GO:0004519">
    <property type="term" value="F:endonuclease activity"/>
    <property type="evidence" value="ECO:0007669"/>
    <property type="project" value="InterPro"/>
</dbReference>
<feature type="domain" description="Phage terminase large subunit GpA ATPase" evidence="1">
    <location>
        <begin position="71"/>
        <end position="321"/>
    </location>
</feature>
<dbReference type="EMBL" id="CR522870">
    <property type="protein sequence ID" value="CAG36305.1"/>
    <property type="molecule type" value="Genomic_DNA"/>
</dbReference>
<dbReference type="STRING" id="177439.DP1576"/>
<evidence type="ECO:0000313" key="4">
    <source>
        <dbReference type="Proteomes" id="UP000000602"/>
    </source>
</evidence>
<evidence type="ECO:0000259" key="2">
    <source>
        <dbReference type="Pfam" id="PF20454"/>
    </source>
</evidence>
<dbReference type="AlphaFoldDB" id="Q6AMW9"/>
<dbReference type="InterPro" id="IPR046453">
    <property type="entry name" value="GpA_ATPase"/>
</dbReference>
<proteinExistence type="predicted"/>